<gene>
    <name evidence="2" type="ORF">MAE02_51010</name>
</gene>
<comment type="caution">
    <text evidence="2">The sequence shown here is derived from an EMBL/GenBank/DDBJ whole genome shotgun (WGS) entry which is preliminary data.</text>
</comment>
<dbReference type="InterPro" id="IPR017026">
    <property type="entry name" value="ImuA"/>
</dbReference>
<dbReference type="Gene3D" id="3.40.50.300">
    <property type="entry name" value="P-loop containing nucleotide triphosphate hydrolases"/>
    <property type="match status" value="1"/>
</dbReference>
<proteinExistence type="predicted"/>
<organism evidence="2 3">
    <name type="scientific">Microvirga aerophila</name>
    <dbReference type="NCBI Taxonomy" id="670291"/>
    <lineage>
        <taxon>Bacteria</taxon>
        <taxon>Pseudomonadati</taxon>
        <taxon>Pseudomonadota</taxon>
        <taxon>Alphaproteobacteria</taxon>
        <taxon>Hyphomicrobiales</taxon>
        <taxon>Methylobacteriaceae</taxon>
        <taxon>Microvirga</taxon>
    </lineage>
</organism>
<keyword evidence="3" id="KW-1185">Reference proteome</keyword>
<name>A0A512BZL7_9HYPH</name>
<dbReference type="Proteomes" id="UP000321085">
    <property type="component" value="Unassembled WGS sequence"/>
</dbReference>
<evidence type="ECO:0008006" key="4">
    <source>
        <dbReference type="Google" id="ProtNLM"/>
    </source>
</evidence>
<dbReference type="PIRSF" id="PIRSF034285">
    <property type="entry name" value="UCP034285"/>
    <property type="match status" value="1"/>
</dbReference>
<evidence type="ECO:0000256" key="1">
    <source>
        <dbReference type="SAM" id="MobiDB-lite"/>
    </source>
</evidence>
<protein>
    <recommendedName>
        <fullName evidence="4">Damage-inducible mutagenesis protein</fullName>
    </recommendedName>
</protein>
<reference evidence="2 3" key="1">
    <citation type="submission" date="2019-07" db="EMBL/GenBank/DDBJ databases">
        <title>Whole genome shotgun sequence of Microvirga aerophila NBRC 106136.</title>
        <authorList>
            <person name="Hosoyama A."/>
            <person name="Uohara A."/>
            <person name="Ohji S."/>
            <person name="Ichikawa N."/>
        </authorList>
    </citation>
    <scope>NUCLEOTIDE SEQUENCE [LARGE SCALE GENOMIC DNA]</scope>
    <source>
        <strain evidence="2 3">NBRC 106136</strain>
    </source>
</reference>
<evidence type="ECO:0000313" key="2">
    <source>
        <dbReference type="EMBL" id="GEO17405.1"/>
    </source>
</evidence>
<sequence length="272" mass="28656">MFTLSHRDPMSLPPRPSLSAVPSVTSATVAALRRQIERLEGGAQARAPLPFGIAGLDDHLPGGGLARGALHEAVEAGPAAEFAGSATLFTAGIATRLEGPVLWCLTRRDLFAPGLAAAGLVPGRIIYAEAGRDREVLPLVEEGLRERGLAAVVGEVTRLSLIASRRLQLAAEASGVTALLLRRWWTVAEKDLAALPSAAVTRWRIAPAATEPAPAPAPGLGRVQWQVDLVRCRGGAPRSWILEAYDATGRLALPASLARRPDQTPIRRAAAQ</sequence>
<feature type="region of interest" description="Disordered" evidence="1">
    <location>
        <begin position="1"/>
        <end position="20"/>
    </location>
</feature>
<evidence type="ECO:0000313" key="3">
    <source>
        <dbReference type="Proteomes" id="UP000321085"/>
    </source>
</evidence>
<dbReference type="InterPro" id="IPR027417">
    <property type="entry name" value="P-loop_NTPase"/>
</dbReference>
<accession>A0A512BZL7</accession>
<dbReference type="EMBL" id="BJYU01000103">
    <property type="protein sequence ID" value="GEO17405.1"/>
    <property type="molecule type" value="Genomic_DNA"/>
</dbReference>
<dbReference type="SUPFAM" id="SSF52540">
    <property type="entry name" value="P-loop containing nucleoside triphosphate hydrolases"/>
    <property type="match status" value="1"/>
</dbReference>
<dbReference type="AlphaFoldDB" id="A0A512BZL7"/>